<dbReference type="InterPro" id="IPR038987">
    <property type="entry name" value="MoeA-like"/>
</dbReference>
<dbReference type="PANTHER" id="PTHR10192:SF5">
    <property type="entry name" value="GEPHYRIN"/>
    <property type="match status" value="1"/>
</dbReference>
<dbReference type="NCBIfam" id="TIGR00177">
    <property type="entry name" value="molyb_syn"/>
    <property type="match status" value="1"/>
</dbReference>
<evidence type="ECO:0000256" key="4">
    <source>
        <dbReference type="ARBA" id="ARBA00010763"/>
    </source>
</evidence>
<dbReference type="InterPro" id="IPR036135">
    <property type="entry name" value="MoeA_linker/N_sf"/>
</dbReference>
<evidence type="ECO:0000256" key="1">
    <source>
        <dbReference type="ARBA" id="ARBA00001946"/>
    </source>
</evidence>
<protein>
    <recommendedName>
        <fullName evidence="11">Molybdopterin molybdenumtransferase</fullName>
        <ecNumber evidence="11">2.10.1.1</ecNumber>
    </recommendedName>
</protein>
<dbReference type="FunFam" id="3.40.980.10:FF:000004">
    <property type="entry name" value="Molybdopterin molybdenumtransferase"/>
    <property type="match status" value="1"/>
</dbReference>
<evidence type="ECO:0000256" key="6">
    <source>
        <dbReference type="ARBA" id="ARBA00022679"/>
    </source>
</evidence>
<evidence type="ECO:0000256" key="10">
    <source>
        <dbReference type="ARBA" id="ARBA00047317"/>
    </source>
</evidence>
<organism evidence="13 14">
    <name type="scientific">Chloroflexus aggregans</name>
    <dbReference type="NCBI Taxonomy" id="152260"/>
    <lineage>
        <taxon>Bacteria</taxon>
        <taxon>Bacillati</taxon>
        <taxon>Chloroflexota</taxon>
        <taxon>Chloroflexia</taxon>
        <taxon>Chloroflexales</taxon>
        <taxon>Chloroflexineae</taxon>
        <taxon>Chloroflexaceae</taxon>
        <taxon>Chloroflexus</taxon>
    </lineage>
</organism>
<evidence type="ECO:0000259" key="12">
    <source>
        <dbReference type="SMART" id="SM00852"/>
    </source>
</evidence>
<comment type="pathway">
    <text evidence="3 11">Cofactor biosynthesis; molybdopterin biosynthesis.</text>
</comment>
<reference evidence="13 14" key="1">
    <citation type="submission" date="2018-01" db="EMBL/GenBank/DDBJ databases">
        <title>Metagenomic assembled genomes from two thermal pools in the Uzon Caldera, Kamchatka, Russia.</title>
        <authorList>
            <person name="Wilkins L."/>
            <person name="Ettinger C."/>
        </authorList>
    </citation>
    <scope>NUCLEOTIDE SEQUENCE [LARGE SCALE GENOMIC DNA]</scope>
    <source>
        <strain evidence="13">ZAV-02</strain>
    </source>
</reference>
<accession>A0A2J6X450</accession>
<comment type="catalytic activity">
    <reaction evidence="10">
        <text>adenylyl-molybdopterin + molybdate = Mo-molybdopterin + AMP + H(+)</text>
        <dbReference type="Rhea" id="RHEA:35047"/>
        <dbReference type="ChEBI" id="CHEBI:15378"/>
        <dbReference type="ChEBI" id="CHEBI:36264"/>
        <dbReference type="ChEBI" id="CHEBI:62727"/>
        <dbReference type="ChEBI" id="CHEBI:71302"/>
        <dbReference type="ChEBI" id="CHEBI:456215"/>
        <dbReference type="EC" id="2.10.1.1"/>
    </reaction>
</comment>
<dbReference type="Gene3D" id="3.90.105.10">
    <property type="entry name" value="Molybdopterin biosynthesis moea protein, domain 2"/>
    <property type="match status" value="1"/>
</dbReference>
<dbReference type="SMART" id="SM00852">
    <property type="entry name" value="MoCF_biosynth"/>
    <property type="match status" value="1"/>
</dbReference>
<comment type="similarity">
    <text evidence="4 11">Belongs to the MoeA family.</text>
</comment>
<evidence type="ECO:0000313" key="13">
    <source>
        <dbReference type="EMBL" id="PMP81072.1"/>
    </source>
</evidence>
<dbReference type="EMBL" id="PNIQ01000579">
    <property type="protein sequence ID" value="PMP81072.1"/>
    <property type="molecule type" value="Genomic_DNA"/>
</dbReference>
<evidence type="ECO:0000256" key="8">
    <source>
        <dbReference type="ARBA" id="ARBA00022842"/>
    </source>
</evidence>
<dbReference type="EC" id="2.10.1.1" evidence="11"/>
<keyword evidence="8 11" id="KW-0460">Magnesium</keyword>
<keyword evidence="7 11" id="KW-0479">Metal-binding</keyword>
<dbReference type="Pfam" id="PF00994">
    <property type="entry name" value="MoCF_biosynth"/>
    <property type="match status" value="1"/>
</dbReference>
<dbReference type="UniPathway" id="UPA00344"/>
<dbReference type="SUPFAM" id="SSF53218">
    <property type="entry name" value="Molybdenum cofactor biosynthesis proteins"/>
    <property type="match status" value="1"/>
</dbReference>
<keyword evidence="9 11" id="KW-0501">Molybdenum cofactor biosynthesis</keyword>
<comment type="caution">
    <text evidence="13">The sequence shown here is derived from an EMBL/GenBank/DDBJ whole genome shotgun (WGS) entry which is preliminary data.</text>
</comment>
<dbReference type="Gene3D" id="2.40.340.10">
    <property type="entry name" value="MoeA, C-terminal, domain IV"/>
    <property type="match status" value="1"/>
</dbReference>
<evidence type="ECO:0000256" key="9">
    <source>
        <dbReference type="ARBA" id="ARBA00023150"/>
    </source>
</evidence>
<evidence type="ECO:0000256" key="2">
    <source>
        <dbReference type="ARBA" id="ARBA00002901"/>
    </source>
</evidence>
<dbReference type="SUPFAM" id="SSF63867">
    <property type="entry name" value="MoeA C-terminal domain-like"/>
    <property type="match status" value="1"/>
</dbReference>
<dbReference type="Proteomes" id="UP000243376">
    <property type="component" value="Unassembled WGS sequence"/>
</dbReference>
<dbReference type="Pfam" id="PF03454">
    <property type="entry name" value="MoeA_C"/>
    <property type="match status" value="1"/>
</dbReference>
<comment type="function">
    <text evidence="2 11">Catalyzes the insertion of molybdate into adenylated molybdopterin with the concomitant release of AMP.</text>
</comment>
<comment type="cofactor">
    <cofactor evidence="1 11">
        <name>Mg(2+)</name>
        <dbReference type="ChEBI" id="CHEBI:18420"/>
    </cofactor>
</comment>
<evidence type="ECO:0000256" key="11">
    <source>
        <dbReference type="RuleBase" id="RU365090"/>
    </source>
</evidence>
<dbReference type="Gene3D" id="3.40.980.10">
    <property type="entry name" value="MoaB/Mog-like domain"/>
    <property type="match status" value="1"/>
</dbReference>
<dbReference type="GO" id="GO:0046872">
    <property type="term" value="F:metal ion binding"/>
    <property type="evidence" value="ECO:0007669"/>
    <property type="project" value="UniProtKB-UniRule"/>
</dbReference>
<dbReference type="SUPFAM" id="SSF63882">
    <property type="entry name" value="MoeA N-terminal region -like"/>
    <property type="match status" value="1"/>
</dbReference>
<name>A0A2J6X450_9CHLR</name>
<evidence type="ECO:0000313" key="14">
    <source>
        <dbReference type="Proteomes" id="UP000243376"/>
    </source>
</evidence>
<dbReference type="InterPro" id="IPR005110">
    <property type="entry name" value="MoeA_linker/N"/>
</dbReference>
<keyword evidence="5 11" id="KW-0500">Molybdenum</keyword>
<dbReference type="GO" id="GO:0006777">
    <property type="term" value="P:Mo-molybdopterin cofactor biosynthetic process"/>
    <property type="evidence" value="ECO:0007669"/>
    <property type="project" value="UniProtKB-UniRule"/>
</dbReference>
<dbReference type="InterPro" id="IPR005111">
    <property type="entry name" value="MoeA_C_domain_IV"/>
</dbReference>
<dbReference type="NCBIfam" id="NF045515">
    <property type="entry name" value="Glp_gephyrin"/>
    <property type="match status" value="1"/>
</dbReference>
<sequence>MSVLIRESPYPMVSIADATAMIMERAQPLGSEEIDALSALGRVLANDITAPEDIPDVPKSAMDGYALRAGDGLAPRHVVGELIAGGLSTVTLGPGEATRIMTGAPMPPGADAMIPVEMTEERDGMLYIQHELKPGDYVHMVGQDVARGQTVLTAGTTIGAPEIGILATLGITRITAYRRPRVAVLATGDEVVEPSKSRPGGAVRDSNRYALMAAVREAGCEPISLGIARDDVEVQRQAILRGLAQADVLITSGGVSMGTRDLIKPLLAELGTVHFGRIAFKPGKPTTFATVEGKLVFGLPGFPVSSLVSFEVFVRPALRALQGDARPFRPQVTVTLGQPVRPSPDRPEYQRIVVSYQEGKLVAVTTGSQNSSRLLSLRGANGLLLVPAGDTIYPAGSTLPALLTGPLIGEGTAS</sequence>
<evidence type="ECO:0000256" key="3">
    <source>
        <dbReference type="ARBA" id="ARBA00005046"/>
    </source>
</evidence>
<gene>
    <name evidence="13" type="ORF">C0184_08715</name>
</gene>
<dbReference type="CDD" id="cd00887">
    <property type="entry name" value="MoeA"/>
    <property type="match status" value="1"/>
</dbReference>
<dbReference type="Gene3D" id="2.170.190.11">
    <property type="entry name" value="Molybdopterin biosynthesis moea protein, domain 3"/>
    <property type="match status" value="1"/>
</dbReference>
<dbReference type="InterPro" id="IPR036688">
    <property type="entry name" value="MoeA_C_domain_IV_sf"/>
</dbReference>
<dbReference type="GO" id="GO:0061599">
    <property type="term" value="F:molybdopterin molybdotransferase activity"/>
    <property type="evidence" value="ECO:0007669"/>
    <property type="project" value="UniProtKB-UniRule"/>
</dbReference>
<evidence type="ECO:0000256" key="7">
    <source>
        <dbReference type="ARBA" id="ARBA00022723"/>
    </source>
</evidence>
<dbReference type="AlphaFoldDB" id="A0A2J6X450"/>
<keyword evidence="6 11" id="KW-0808">Transferase</keyword>
<dbReference type="PROSITE" id="PS01079">
    <property type="entry name" value="MOCF_BIOSYNTHESIS_2"/>
    <property type="match status" value="1"/>
</dbReference>
<proteinExistence type="inferred from homology"/>
<dbReference type="GO" id="GO:0005829">
    <property type="term" value="C:cytosol"/>
    <property type="evidence" value="ECO:0007669"/>
    <property type="project" value="TreeGrafter"/>
</dbReference>
<dbReference type="InterPro" id="IPR008284">
    <property type="entry name" value="MoCF_biosynth_CS"/>
</dbReference>
<dbReference type="Pfam" id="PF03453">
    <property type="entry name" value="MoeA_N"/>
    <property type="match status" value="1"/>
</dbReference>
<dbReference type="PANTHER" id="PTHR10192">
    <property type="entry name" value="MOLYBDOPTERIN BIOSYNTHESIS PROTEIN"/>
    <property type="match status" value="1"/>
</dbReference>
<dbReference type="InterPro" id="IPR036425">
    <property type="entry name" value="MoaB/Mog-like_dom_sf"/>
</dbReference>
<evidence type="ECO:0000256" key="5">
    <source>
        <dbReference type="ARBA" id="ARBA00022505"/>
    </source>
</evidence>
<feature type="domain" description="MoaB/Mog" evidence="12">
    <location>
        <begin position="183"/>
        <end position="320"/>
    </location>
</feature>
<dbReference type="InterPro" id="IPR001453">
    <property type="entry name" value="MoaB/Mog_dom"/>
</dbReference>